<dbReference type="EMBL" id="BAAAQD010000011">
    <property type="protein sequence ID" value="GAA1530898.1"/>
    <property type="molecule type" value="Genomic_DNA"/>
</dbReference>
<keyword evidence="3" id="KW-1185">Reference proteome</keyword>
<name>A0ABN2B2C2_9ACTN</name>
<proteinExistence type="predicted"/>
<organism evidence="2 3">
    <name type="scientific">Dactylosporangium maewongense</name>
    <dbReference type="NCBI Taxonomy" id="634393"/>
    <lineage>
        <taxon>Bacteria</taxon>
        <taxon>Bacillati</taxon>
        <taxon>Actinomycetota</taxon>
        <taxon>Actinomycetes</taxon>
        <taxon>Micromonosporales</taxon>
        <taxon>Micromonosporaceae</taxon>
        <taxon>Dactylosporangium</taxon>
    </lineage>
</organism>
<gene>
    <name evidence="2" type="ORF">GCM10009827_055760</name>
</gene>
<feature type="region of interest" description="Disordered" evidence="1">
    <location>
        <begin position="1"/>
        <end position="32"/>
    </location>
</feature>
<dbReference type="Proteomes" id="UP001501470">
    <property type="component" value="Unassembled WGS sequence"/>
</dbReference>
<comment type="caution">
    <text evidence="2">The sequence shown here is derived from an EMBL/GenBank/DDBJ whole genome shotgun (WGS) entry which is preliminary data.</text>
</comment>
<evidence type="ECO:0000313" key="3">
    <source>
        <dbReference type="Proteomes" id="UP001501470"/>
    </source>
</evidence>
<evidence type="ECO:0000313" key="2">
    <source>
        <dbReference type="EMBL" id="GAA1530898.1"/>
    </source>
</evidence>
<evidence type="ECO:0000256" key="1">
    <source>
        <dbReference type="SAM" id="MobiDB-lite"/>
    </source>
</evidence>
<protein>
    <submittedName>
        <fullName evidence="2">Uncharacterized protein</fullName>
    </submittedName>
</protein>
<reference evidence="2 3" key="1">
    <citation type="journal article" date="2019" name="Int. J. Syst. Evol. Microbiol.">
        <title>The Global Catalogue of Microorganisms (GCM) 10K type strain sequencing project: providing services to taxonomists for standard genome sequencing and annotation.</title>
        <authorList>
            <consortium name="The Broad Institute Genomics Platform"/>
            <consortium name="The Broad Institute Genome Sequencing Center for Infectious Disease"/>
            <person name="Wu L."/>
            <person name="Ma J."/>
        </authorList>
    </citation>
    <scope>NUCLEOTIDE SEQUENCE [LARGE SCALE GENOMIC DNA]</scope>
    <source>
        <strain evidence="2 3">JCM 15933</strain>
    </source>
</reference>
<accession>A0ABN2B2C2</accession>
<sequence>MASLAQASVAQPVGRAGRGNGRTTVDQAHMPRVNRAALRTRSRRTDQVANRAWKDPTMCGHPRPTPGLRVSAPEASWVDAWAYPVTDPSVALKARKPSM</sequence>